<dbReference type="GO" id="GO:0000049">
    <property type="term" value="F:tRNA binding"/>
    <property type="evidence" value="ECO:0007669"/>
    <property type="project" value="InterPro"/>
</dbReference>
<evidence type="ECO:0000256" key="2">
    <source>
        <dbReference type="ARBA" id="ARBA00022598"/>
    </source>
</evidence>
<dbReference type="EMBL" id="MK072092">
    <property type="protein sequence ID" value="AYV78715.1"/>
    <property type="molecule type" value="Genomic_DNA"/>
</dbReference>
<evidence type="ECO:0000256" key="7">
    <source>
        <dbReference type="ARBA" id="ARBA00048359"/>
    </source>
</evidence>
<dbReference type="EC" id="6.1.1.5" evidence="1"/>
<evidence type="ECO:0000256" key="5">
    <source>
        <dbReference type="ARBA" id="ARBA00022917"/>
    </source>
</evidence>
<evidence type="ECO:0000313" key="10">
    <source>
        <dbReference type="EMBL" id="AYV78715.1"/>
    </source>
</evidence>
<dbReference type="Pfam" id="PF08264">
    <property type="entry name" value="Anticodon_1"/>
    <property type="match status" value="1"/>
</dbReference>
<keyword evidence="3" id="KW-0547">Nucleotide-binding</keyword>
<dbReference type="InterPro" id="IPR033709">
    <property type="entry name" value="Anticodon_Ile_ABEc"/>
</dbReference>
<dbReference type="Pfam" id="PF00133">
    <property type="entry name" value="tRNA-synt_1"/>
    <property type="match status" value="1"/>
</dbReference>
<reference evidence="10" key="1">
    <citation type="submission" date="2018-10" db="EMBL/GenBank/DDBJ databases">
        <title>Hidden diversity of soil giant viruses.</title>
        <authorList>
            <person name="Schulz F."/>
            <person name="Alteio L."/>
            <person name="Goudeau D."/>
            <person name="Ryan E.M."/>
            <person name="Malmstrom R.R."/>
            <person name="Blanchard J."/>
            <person name="Woyke T."/>
        </authorList>
    </citation>
    <scope>NUCLEOTIDE SEQUENCE</scope>
    <source>
        <strain evidence="10">EDV1</strain>
    </source>
</reference>
<dbReference type="SUPFAM" id="SSF50677">
    <property type="entry name" value="ValRS/IleRS/LeuRS editing domain"/>
    <property type="match status" value="1"/>
</dbReference>
<gene>
    <name evidence="10" type="ORF">Edafosvirus27_4</name>
</gene>
<evidence type="ECO:0000259" key="8">
    <source>
        <dbReference type="Pfam" id="PF00133"/>
    </source>
</evidence>
<dbReference type="InterPro" id="IPR013155">
    <property type="entry name" value="M/V/L/I-tRNA-synth_anticd-bd"/>
</dbReference>
<dbReference type="GO" id="GO:0002161">
    <property type="term" value="F:aminoacyl-tRNA deacylase activity"/>
    <property type="evidence" value="ECO:0007669"/>
    <property type="project" value="InterPro"/>
</dbReference>
<keyword evidence="5" id="KW-0648">Protein biosynthesis</keyword>
<dbReference type="Gene3D" id="3.40.50.620">
    <property type="entry name" value="HUPs"/>
    <property type="match status" value="2"/>
</dbReference>
<accession>A0A3G4ZUY7</accession>
<protein>
    <recommendedName>
        <fullName evidence="1">isoleucine--tRNA ligase</fullName>
        <ecNumber evidence="1">6.1.1.5</ecNumber>
    </recommendedName>
</protein>
<evidence type="ECO:0000259" key="9">
    <source>
        <dbReference type="Pfam" id="PF08264"/>
    </source>
</evidence>
<dbReference type="InterPro" id="IPR002300">
    <property type="entry name" value="aa-tRNA-synth_Ia"/>
</dbReference>
<evidence type="ECO:0000256" key="6">
    <source>
        <dbReference type="ARBA" id="ARBA00023146"/>
    </source>
</evidence>
<evidence type="ECO:0000256" key="1">
    <source>
        <dbReference type="ARBA" id="ARBA00013165"/>
    </source>
</evidence>
<dbReference type="InterPro" id="IPR002301">
    <property type="entry name" value="Ile-tRNA-ligase"/>
</dbReference>
<dbReference type="InterPro" id="IPR023586">
    <property type="entry name" value="Ile-tRNA-ligase_type2"/>
</dbReference>
<sequence length="1057" mass="123720">MEVKENYFTYEQSILNFWKDKDIYKKLLEQNKKNPIFRFMDGPPFVSSDSLHYGHLLIGFIKSTILFYKQMKGFNCLNKLGYDVHGLPIEMVVNKKLNVNMKRDVEALGIDVYNKTCKDLINSYSKSWSPIYDRIGRWADFDNTYKTMDTNYMESVWWVFSELWDKNLIYKGFRVMPFSTKCGTSLSNFEASQTYNDINEDSAYVFFPLKEDEKVGFVAWTTTPWTLPSHITLCLNPTEIYVKVTDSEKKDRTYIVLDKCVKNLPIKNPLIEVIGPGETLKNMEYIPPFNYFNREYRTITDTFVEGSGEIGTGIVHLAPSFGIEDFDVCIKYNIVSLQDIGNKFCPVDDDGCFTDIVSDYKGKHVLETNKPIIKYLQEKNKLVKKQMYKHSYPFCPRTDTPLIYKTVSSFFVKVTDIKDKIIANNEKIKWTPDFVGSKRFKNWLEGTKDWGISRSRFFGTPIPVWISDDKEEMICVKSIDDLMKKAGLTERPTDLHLETISKIQIPSQQGKGMLRLSCDLFDCWYESGCVPIAQIHYPFENKELLDNTEYLSDFISEGLDQVRGWFYTLMVLSTAIFDKPAFKQVICAGLVLAEDGKKMAKRLNNFKDPKKVIDLYGADALRLYMLSSQATKAEPVQFKERDIAEISKKSLILLVNAFKFLSGHYERFKECGLSFDNTKSINVMDMWIESRLYSLINNIEANLEEYELSKCVTEIIKYIDELTNWYIKMNRDRMKGRLGDAEWITSLSTLYKILNILVITMAPFTPFNSEYLYNELNKLVNQKDNIEYKESVHLLPYYNKDLLTYDKQLEIKFLQFQRIVNAVRNVRGMRNLNMKKPIKKVIVCHNDEKFIENIKNLEMFLLSESNILEMGYDSNISKYVKYKFKLNMAGLKQKLKTFDRSNEMKKFIDWTTSATEENITEFVNNETINVYNMELDKEILEIVYDTVNLPDEYKNYSQIIDKDVMTLVDLSEDEEMINKYHIKMFCTTIQMMRKKMELKPADKIEVYYYSDNKKMIDLIDKNMNEINSYLCTKPMNITTIMANSEEVNGIYINIKKL</sequence>
<dbReference type="CDD" id="cd07961">
    <property type="entry name" value="Anticodon_Ia_Ile_ABEc"/>
    <property type="match status" value="1"/>
</dbReference>
<dbReference type="SUPFAM" id="SSF52374">
    <property type="entry name" value="Nucleotidylyl transferase"/>
    <property type="match status" value="1"/>
</dbReference>
<dbReference type="Pfam" id="PF19302">
    <property type="entry name" value="DUF5915"/>
    <property type="match status" value="1"/>
</dbReference>
<keyword evidence="6 10" id="KW-0030">Aminoacyl-tRNA synthetase</keyword>
<dbReference type="PANTHER" id="PTHR42780">
    <property type="entry name" value="SOLEUCYL-TRNA SYNTHETASE"/>
    <property type="match status" value="1"/>
</dbReference>
<dbReference type="PRINTS" id="PR00984">
    <property type="entry name" value="TRNASYNTHILE"/>
</dbReference>
<organism evidence="10">
    <name type="scientific">Edafosvirus sp</name>
    <dbReference type="NCBI Taxonomy" id="2487765"/>
    <lineage>
        <taxon>Viruses</taxon>
        <taxon>Varidnaviria</taxon>
        <taxon>Bamfordvirae</taxon>
        <taxon>Nucleocytoviricota</taxon>
        <taxon>Megaviricetes</taxon>
        <taxon>Imitervirales</taxon>
        <taxon>Mimiviridae</taxon>
        <taxon>Klosneuvirinae</taxon>
    </lineage>
</organism>
<keyword evidence="4" id="KW-0067">ATP-binding</keyword>
<evidence type="ECO:0000256" key="3">
    <source>
        <dbReference type="ARBA" id="ARBA00022741"/>
    </source>
</evidence>
<comment type="catalytic activity">
    <reaction evidence="7">
        <text>tRNA(Ile) + L-isoleucine + ATP = L-isoleucyl-tRNA(Ile) + AMP + diphosphate</text>
        <dbReference type="Rhea" id="RHEA:11060"/>
        <dbReference type="Rhea" id="RHEA-COMP:9666"/>
        <dbReference type="Rhea" id="RHEA-COMP:9695"/>
        <dbReference type="ChEBI" id="CHEBI:30616"/>
        <dbReference type="ChEBI" id="CHEBI:33019"/>
        <dbReference type="ChEBI" id="CHEBI:58045"/>
        <dbReference type="ChEBI" id="CHEBI:78442"/>
        <dbReference type="ChEBI" id="CHEBI:78528"/>
        <dbReference type="ChEBI" id="CHEBI:456215"/>
        <dbReference type="EC" id="6.1.1.5"/>
    </reaction>
</comment>
<keyword evidence="2" id="KW-0436">Ligase</keyword>
<name>A0A3G4ZUY7_9VIRU</name>
<dbReference type="GO" id="GO:0005524">
    <property type="term" value="F:ATP binding"/>
    <property type="evidence" value="ECO:0007669"/>
    <property type="project" value="UniProtKB-KW"/>
</dbReference>
<dbReference type="PANTHER" id="PTHR42780:SF1">
    <property type="entry name" value="ISOLEUCINE--TRNA LIGASE, CYTOPLASMIC"/>
    <property type="match status" value="1"/>
</dbReference>
<proteinExistence type="predicted"/>
<dbReference type="GO" id="GO:0004822">
    <property type="term" value="F:isoleucine-tRNA ligase activity"/>
    <property type="evidence" value="ECO:0007669"/>
    <property type="project" value="UniProtKB-EC"/>
</dbReference>
<dbReference type="InterPro" id="IPR009080">
    <property type="entry name" value="tRNAsynth_Ia_anticodon-bd"/>
</dbReference>
<evidence type="ECO:0000256" key="4">
    <source>
        <dbReference type="ARBA" id="ARBA00022840"/>
    </source>
</evidence>
<dbReference type="Gene3D" id="1.10.730.10">
    <property type="entry name" value="Isoleucyl-tRNA Synthetase, Domain 1"/>
    <property type="match status" value="1"/>
</dbReference>
<dbReference type="InterPro" id="IPR014729">
    <property type="entry name" value="Rossmann-like_a/b/a_fold"/>
</dbReference>
<dbReference type="InterPro" id="IPR009008">
    <property type="entry name" value="Val/Leu/Ile-tRNA-synth_edit"/>
</dbReference>
<dbReference type="NCBIfam" id="TIGR00392">
    <property type="entry name" value="ileS"/>
    <property type="match status" value="1"/>
</dbReference>
<feature type="domain" description="Methionyl/Valyl/Leucyl/Isoleucyl-tRNA synthetase anticodon-binding" evidence="9">
    <location>
        <begin position="685"/>
        <end position="841"/>
    </location>
</feature>
<feature type="domain" description="Aminoacyl-tRNA synthetase class Ia" evidence="8">
    <location>
        <begin position="14"/>
        <end position="634"/>
    </location>
</feature>
<dbReference type="SUPFAM" id="SSF47323">
    <property type="entry name" value="Anticodon-binding domain of a subclass of class I aminoacyl-tRNA synthetases"/>
    <property type="match status" value="1"/>
</dbReference>